<dbReference type="PANTHER" id="PTHR33514">
    <property type="entry name" value="PROTEIN ABCI12, CHLOROPLASTIC"/>
    <property type="match status" value="1"/>
</dbReference>
<evidence type="ECO:0000256" key="2">
    <source>
        <dbReference type="ARBA" id="ARBA00022692"/>
    </source>
</evidence>
<evidence type="ECO:0000256" key="4">
    <source>
        <dbReference type="ARBA" id="ARBA00023136"/>
    </source>
</evidence>
<protein>
    <submittedName>
        <fullName evidence="6">Energy-coupling factor transporter transmembrane protein EcfT</fullName>
    </submittedName>
</protein>
<dbReference type="Pfam" id="PF02361">
    <property type="entry name" value="CbiQ"/>
    <property type="match status" value="1"/>
</dbReference>
<comment type="caution">
    <text evidence="6">The sequence shown here is derived from an EMBL/GenBank/DDBJ whole genome shotgun (WGS) entry which is preliminary data.</text>
</comment>
<keyword evidence="3 5" id="KW-1133">Transmembrane helix</keyword>
<sequence length="241" mass="25798">MERINPAVKTAAFLLLGLVLSFNGSIAANLLLIVLGLLFLFLAPGSKKRALSIGGGALLAALSLFFTSLWFGREGGGSQSVNFAMAAVSSGSLRSGVLLGTRILAFAAIGLLFAFTTSSDLLVASYIQQFRLPPRYAYGILAAYHFSGSLAREFRKVRLAFRVRGVRVGPLSLKPLFVMLVNALHWSGDIAAAMESKGFDGSRNRTYRLRPRVEPRDWVFAAGVLAVMGAMLGCNLLPGIL</sequence>
<keyword evidence="4 5" id="KW-0472">Membrane</keyword>
<name>A0ABT1RX59_9FIRM</name>
<evidence type="ECO:0000256" key="1">
    <source>
        <dbReference type="ARBA" id="ARBA00004141"/>
    </source>
</evidence>
<evidence type="ECO:0000256" key="3">
    <source>
        <dbReference type="ARBA" id="ARBA00022989"/>
    </source>
</evidence>
<keyword evidence="7" id="KW-1185">Reference proteome</keyword>
<evidence type="ECO:0000313" key="6">
    <source>
        <dbReference type="EMBL" id="MCQ4839261.1"/>
    </source>
</evidence>
<reference evidence="6 7" key="1">
    <citation type="submission" date="2022-06" db="EMBL/GenBank/DDBJ databases">
        <title>Isolation of gut microbiota from human fecal samples.</title>
        <authorList>
            <person name="Pamer E.G."/>
            <person name="Barat B."/>
            <person name="Waligurski E."/>
            <person name="Medina S."/>
            <person name="Paddock L."/>
            <person name="Mostad J."/>
        </authorList>
    </citation>
    <scope>NUCLEOTIDE SEQUENCE [LARGE SCALE GENOMIC DNA]</scope>
    <source>
        <strain evidence="6 7">DFI.9.73</strain>
    </source>
</reference>
<dbReference type="InterPro" id="IPR003339">
    <property type="entry name" value="ABC/ECF_trnsptr_transmembrane"/>
</dbReference>
<feature type="transmembrane region" description="Helical" evidence="5">
    <location>
        <begin position="12"/>
        <end position="41"/>
    </location>
</feature>
<dbReference type="PANTHER" id="PTHR33514:SF13">
    <property type="entry name" value="PROTEIN ABCI12, CHLOROPLASTIC"/>
    <property type="match status" value="1"/>
</dbReference>
<keyword evidence="2 5" id="KW-0812">Transmembrane</keyword>
<feature type="transmembrane region" description="Helical" evidence="5">
    <location>
        <begin position="93"/>
        <end position="116"/>
    </location>
</feature>
<dbReference type="Proteomes" id="UP001524473">
    <property type="component" value="Unassembled WGS sequence"/>
</dbReference>
<feature type="transmembrane region" description="Helical" evidence="5">
    <location>
        <begin position="136"/>
        <end position="154"/>
    </location>
</feature>
<dbReference type="RefSeq" id="WP_256191648.1">
    <property type="nucleotide sequence ID" value="NZ_CATZHN010000006.1"/>
</dbReference>
<dbReference type="CDD" id="cd16914">
    <property type="entry name" value="EcfT"/>
    <property type="match status" value="1"/>
</dbReference>
<gene>
    <name evidence="6" type="ORF">NE695_04950</name>
</gene>
<comment type="subcellular location">
    <subcellularLocation>
        <location evidence="1">Membrane</location>
        <topology evidence="1">Multi-pass membrane protein</topology>
    </subcellularLocation>
</comment>
<evidence type="ECO:0000313" key="7">
    <source>
        <dbReference type="Proteomes" id="UP001524473"/>
    </source>
</evidence>
<organism evidence="6 7">
    <name type="scientific">Neglectibacter timonensis</name>
    <dbReference type="NCBI Taxonomy" id="1776382"/>
    <lineage>
        <taxon>Bacteria</taxon>
        <taxon>Bacillati</taxon>
        <taxon>Bacillota</taxon>
        <taxon>Clostridia</taxon>
        <taxon>Eubacteriales</taxon>
        <taxon>Oscillospiraceae</taxon>
        <taxon>Neglectibacter</taxon>
    </lineage>
</organism>
<dbReference type="EMBL" id="JANFZH010000008">
    <property type="protein sequence ID" value="MCQ4839261.1"/>
    <property type="molecule type" value="Genomic_DNA"/>
</dbReference>
<proteinExistence type="predicted"/>
<feature type="transmembrane region" description="Helical" evidence="5">
    <location>
        <begin position="218"/>
        <end position="240"/>
    </location>
</feature>
<accession>A0ABT1RX59</accession>
<feature type="transmembrane region" description="Helical" evidence="5">
    <location>
        <begin position="53"/>
        <end position="72"/>
    </location>
</feature>
<evidence type="ECO:0000256" key="5">
    <source>
        <dbReference type="SAM" id="Phobius"/>
    </source>
</evidence>